<proteinExistence type="predicted"/>
<evidence type="ECO:0000313" key="2">
    <source>
        <dbReference type="Proteomes" id="UP001623660"/>
    </source>
</evidence>
<evidence type="ECO:0000313" key="1">
    <source>
        <dbReference type="EMBL" id="MFL0197808.1"/>
    </source>
</evidence>
<accession>A0ABW8SQ71</accession>
<organism evidence="1 2">
    <name type="scientific">Candidatus Clostridium eludens</name>
    <dbReference type="NCBI Taxonomy" id="3381663"/>
    <lineage>
        <taxon>Bacteria</taxon>
        <taxon>Bacillati</taxon>
        <taxon>Bacillota</taxon>
        <taxon>Clostridia</taxon>
        <taxon>Eubacteriales</taxon>
        <taxon>Clostridiaceae</taxon>
        <taxon>Clostridium</taxon>
    </lineage>
</organism>
<dbReference type="RefSeq" id="WP_406793945.1">
    <property type="nucleotide sequence ID" value="NZ_JBJHZX010000038.1"/>
</dbReference>
<reference evidence="1 2" key="1">
    <citation type="submission" date="2024-11" db="EMBL/GenBank/DDBJ databases">
        <authorList>
            <person name="Heng Y.C."/>
            <person name="Lim A.C.H."/>
            <person name="Lee J.K.Y."/>
            <person name="Kittelmann S."/>
        </authorList>
    </citation>
    <scope>NUCLEOTIDE SEQUENCE [LARGE SCALE GENOMIC DNA]</scope>
    <source>
        <strain evidence="1 2">WILCCON 0269</strain>
    </source>
</reference>
<sequence length="40" mass="4826">MYTSKTFEDYIDYCNTKRYQKQLLCMSPLEYRIYLSGSTA</sequence>
<name>A0ABW8SQ71_9CLOT</name>
<comment type="caution">
    <text evidence="1">The sequence shown here is derived from an EMBL/GenBank/DDBJ whole genome shotgun (WGS) entry which is preliminary data.</text>
</comment>
<gene>
    <name evidence="1" type="ORF">ACJDU8_19885</name>
</gene>
<dbReference type="EMBL" id="JBJHZX010000038">
    <property type="protein sequence ID" value="MFL0197808.1"/>
    <property type="molecule type" value="Genomic_DNA"/>
</dbReference>
<keyword evidence="2" id="KW-1185">Reference proteome</keyword>
<protein>
    <submittedName>
        <fullName evidence="1">IS3 family transposase</fullName>
    </submittedName>
</protein>
<dbReference type="Proteomes" id="UP001623660">
    <property type="component" value="Unassembled WGS sequence"/>
</dbReference>